<keyword evidence="2" id="KW-1185">Reference proteome</keyword>
<dbReference type="STRING" id="985054.SAMN05444358_101475"/>
<protein>
    <recommendedName>
        <fullName evidence="3">DUF2927 domain-containing protein</fullName>
    </recommendedName>
</protein>
<dbReference type="OrthoDB" id="7823193at2"/>
<reference evidence="2" key="1">
    <citation type="submission" date="2016-10" db="EMBL/GenBank/DDBJ databases">
        <authorList>
            <person name="Varghese N."/>
            <person name="Submissions S."/>
        </authorList>
    </citation>
    <scope>NUCLEOTIDE SEQUENCE [LARGE SCALE GENOMIC DNA]</scope>
    <source>
        <strain evidence="2">DSM 27839</strain>
    </source>
</reference>
<evidence type="ECO:0000313" key="2">
    <source>
        <dbReference type="Proteomes" id="UP000183400"/>
    </source>
</evidence>
<dbReference type="AlphaFoldDB" id="A0A1H2SI51"/>
<dbReference type="PROSITE" id="PS51257">
    <property type="entry name" value="PROKAR_LIPOPROTEIN"/>
    <property type="match status" value="1"/>
</dbReference>
<gene>
    <name evidence="1" type="ORF">SAMN05444358_101475</name>
</gene>
<organism evidence="1 2">
    <name type="scientific">Ruegeria halocynthiae</name>
    <dbReference type="NCBI Taxonomy" id="985054"/>
    <lineage>
        <taxon>Bacteria</taxon>
        <taxon>Pseudomonadati</taxon>
        <taxon>Pseudomonadota</taxon>
        <taxon>Alphaproteobacteria</taxon>
        <taxon>Rhodobacterales</taxon>
        <taxon>Roseobacteraceae</taxon>
        <taxon>Ruegeria</taxon>
    </lineage>
</organism>
<dbReference type="RefSeq" id="WP_074734154.1">
    <property type="nucleotide sequence ID" value="NZ_FNNP01000001.1"/>
</dbReference>
<dbReference type="EMBL" id="FNNP01000001">
    <property type="protein sequence ID" value="SDW31291.1"/>
    <property type="molecule type" value="Genomic_DNA"/>
</dbReference>
<dbReference type="InterPro" id="IPR021323">
    <property type="entry name" value="DUF2927"/>
</dbReference>
<accession>A0A1H2SI51</accession>
<evidence type="ECO:0008006" key="3">
    <source>
        <dbReference type="Google" id="ProtNLM"/>
    </source>
</evidence>
<dbReference type="Pfam" id="PF11150">
    <property type="entry name" value="DUF2927"/>
    <property type="match status" value="1"/>
</dbReference>
<proteinExistence type="predicted"/>
<dbReference type="Proteomes" id="UP000183400">
    <property type="component" value="Unassembled WGS sequence"/>
</dbReference>
<evidence type="ECO:0000313" key="1">
    <source>
        <dbReference type="EMBL" id="SDW31291.1"/>
    </source>
</evidence>
<name>A0A1H2SI51_9RHOB</name>
<sequence length="454" mass="50037">MRLLGVTLLLAALSACTTVERIEVPTRTQVIEASLPPSKSFGATRPSPPARSNRNIAADFLSLHFALESGAELPVFTRFDGPVTVRLTGTPPPSMQTDLSRLLTRLQREARIDIRQIPEGQANITIEAVSQKQIRRILPQAACFVVPNSSSLEEYRRDRRKTKSNWTELRNREQIGIFIPYDASPQEIRDCLHEELAQALGPLNDLYRLPDSVFNDDNFHTVLTGFDMLILRTAYAPELQNGMTREQVAAVLPGVLSRLNPRGDRVSPRPVAETPRDWINAVQRSLGASAGSAKRLNAANEAARIGQQQGWTDHRRAYPHYLLGRMAQFEDPEIAQQQYDIAMKYLKNTPGTEIQRAHVTAQTAAFALAQGQGADTLPELNAAINVMTRAENAALLATLLLLKSEVLRQSGQMDQARNARLDSIGWARYGFGSELVVRSVSQDIAQSAATGTGG</sequence>